<evidence type="ECO:0000259" key="6">
    <source>
        <dbReference type="SMART" id="SM00477"/>
    </source>
</evidence>
<evidence type="ECO:0000259" key="7">
    <source>
        <dbReference type="SMART" id="SM00892"/>
    </source>
</evidence>
<dbReference type="GO" id="GO:0046872">
    <property type="term" value="F:metal ion binding"/>
    <property type="evidence" value="ECO:0007669"/>
    <property type="project" value="UniProtKB-KW"/>
</dbReference>
<dbReference type="GO" id="GO:0003676">
    <property type="term" value="F:nucleic acid binding"/>
    <property type="evidence" value="ECO:0007669"/>
    <property type="project" value="InterPro"/>
</dbReference>
<dbReference type="Gene3D" id="3.40.570.10">
    <property type="entry name" value="Extracellular Endonuclease, subunit A"/>
    <property type="match status" value="1"/>
</dbReference>
<protein>
    <recommendedName>
        <fullName evidence="10">DNA/RNA non-specific endonuclease</fullName>
    </recommendedName>
</protein>
<keyword evidence="5" id="KW-0479">Metal-binding</keyword>
<evidence type="ECO:0008006" key="10">
    <source>
        <dbReference type="Google" id="ProtNLM"/>
    </source>
</evidence>
<evidence type="ECO:0000313" key="9">
    <source>
        <dbReference type="Proteomes" id="UP000887116"/>
    </source>
</evidence>
<feature type="domain" description="DNA/RNA non-specific endonuclease/pyrophosphatase/phosphodiesterase" evidence="7">
    <location>
        <begin position="70"/>
        <end position="204"/>
    </location>
</feature>
<keyword evidence="2" id="KW-0540">Nuclease</keyword>
<dbReference type="GO" id="GO:0000014">
    <property type="term" value="F:single-stranded DNA endodeoxyribonuclease activity"/>
    <property type="evidence" value="ECO:0007669"/>
    <property type="project" value="TreeGrafter"/>
</dbReference>
<comment type="caution">
    <text evidence="8">The sequence shown here is derived from an EMBL/GenBank/DDBJ whole genome shotgun (WGS) entry which is preliminary data.</text>
</comment>
<keyword evidence="3" id="KW-0255">Endonuclease</keyword>
<dbReference type="AlphaFoldDB" id="A0A8X6JZF7"/>
<organism evidence="8 9">
    <name type="scientific">Trichonephila clavata</name>
    <name type="common">Joro spider</name>
    <name type="synonym">Nephila clavata</name>
    <dbReference type="NCBI Taxonomy" id="2740835"/>
    <lineage>
        <taxon>Eukaryota</taxon>
        <taxon>Metazoa</taxon>
        <taxon>Ecdysozoa</taxon>
        <taxon>Arthropoda</taxon>
        <taxon>Chelicerata</taxon>
        <taxon>Arachnida</taxon>
        <taxon>Araneae</taxon>
        <taxon>Araneomorphae</taxon>
        <taxon>Entelegynae</taxon>
        <taxon>Araneoidea</taxon>
        <taxon>Nephilidae</taxon>
        <taxon>Trichonephila</taxon>
    </lineage>
</organism>
<dbReference type="GO" id="GO:0005743">
    <property type="term" value="C:mitochondrial inner membrane"/>
    <property type="evidence" value="ECO:0007669"/>
    <property type="project" value="TreeGrafter"/>
</dbReference>
<dbReference type="EMBL" id="BMAO01008479">
    <property type="protein sequence ID" value="GFR23811.1"/>
    <property type="molecule type" value="Genomic_DNA"/>
</dbReference>
<evidence type="ECO:0000256" key="3">
    <source>
        <dbReference type="ARBA" id="ARBA00022759"/>
    </source>
</evidence>
<dbReference type="GO" id="GO:0004521">
    <property type="term" value="F:RNA endonuclease activity"/>
    <property type="evidence" value="ECO:0007669"/>
    <property type="project" value="TreeGrafter"/>
</dbReference>
<sequence>MAGNFKKFLQYTAGAVGLVAGTLYVQSNYERKLFAVLPLYKDTHQGFHIFPFYPDKRKKFGIFPGNTIKNMENHTLHFNYKTKTADWAFECATKESISPNTNIKKHKNQKFTPDDTVPIYFRSSYEDFKNTKYSKGHLVPAADQQLTSNSYEETFIFTNIAPMYNKFNSGIWKTLEEKIRKLATEHKEVGVYCGSLYLPRKPTQNI</sequence>
<feature type="binding site" evidence="5">
    <location>
        <position position="168"/>
    </location>
    <ligand>
        <name>Mg(2+)</name>
        <dbReference type="ChEBI" id="CHEBI:18420"/>
        <note>catalytic</note>
    </ligand>
</feature>
<evidence type="ECO:0000256" key="4">
    <source>
        <dbReference type="PIRSR" id="PIRSR640255-1"/>
    </source>
</evidence>
<feature type="domain" description="ENPP1-3/EXOG-like endonuclease/phosphodiesterase" evidence="6">
    <location>
        <begin position="71"/>
        <end position="205"/>
    </location>
</feature>
<proteinExistence type="inferred from homology"/>
<dbReference type="InterPro" id="IPR001604">
    <property type="entry name" value="Endo_G_ENPP1-like_dom"/>
</dbReference>
<dbReference type="SUPFAM" id="SSF54060">
    <property type="entry name" value="His-Me finger endonucleases"/>
    <property type="match status" value="1"/>
</dbReference>
<dbReference type="PANTHER" id="PTHR13966">
    <property type="entry name" value="ENDONUCLEASE RELATED"/>
    <property type="match status" value="1"/>
</dbReference>
<accession>A0A8X6JZF7</accession>
<dbReference type="GO" id="GO:0006309">
    <property type="term" value="P:apoptotic DNA fragmentation"/>
    <property type="evidence" value="ECO:0007669"/>
    <property type="project" value="TreeGrafter"/>
</dbReference>
<dbReference type="Pfam" id="PF01223">
    <property type="entry name" value="Endonuclease_NS"/>
    <property type="match status" value="1"/>
</dbReference>
<feature type="active site" description="Proton acceptor" evidence="4">
    <location>
        <position position="137"/>
    </location>
</feature>
<keyword evidence="9" id="KW-1185">Reference proteome</keyword>
<dbReference type="InterPro" id="IPR020821">
    <property type="entry name" value="ENPP1-3/EXOG-like_nuc-like"/>
</dbReference>
<evidence type="ECO:0000256" key="1">
    <source>
        <dbReference type="ARBA" id="ARBA00010052"/>
    </source>
</evidence>
<dbReference type="GO" id="GO:0005634">
    <property type="term" value="C:nucleus"/>
    <property type="evidence" value="ECO:0007669"/>
    <property type="project" value="TreeGrafter"/>
</dbReference>
<dbReference type="OrthoDB" id="5418055at2759"/>
<keyword evidence="3" id="KW-0378">Hydrolase</keyword>
<evidence type="ECO:0000256" key="5">
    <source>
        <dbReference type="PIRSR" id="PIRSR640255-2"/>
    </source>
</evidence>
<evidence type="ECO:0000256" key="2">
    <source>
        <dbReference type="ARBA" id="ARBA00022722"/>
    </source>
</evidence>
<dbReference type="InterPro" id="IPR044925">
    <property type="entry name" value="His-Me_finger_sf"/>
</dbReference>
<dbReference type="SMART" id="SM00892">
    <property type="entry name" value="Endonuclease_NS"/>
    <property type="match status" value="1"/>
</dbReference>
<reference evidence="8" key="1">
    <citation type="submission" date="2020-07" db="EMBL/GenBank/DDBJ databases">
        <title>Multicomponent nature underlies the extraordinary mechanical properties of spider dragline silk.</title>
        <authorList>
            <person name="Kono N."/>
            <person name="Nakamura H."/>
            <person name="Mori M."/>
            <person name="Yoshida Y."/>
            <person name="Ohtoshi R."/>
            <person name="Malay A.D."/>
            <person name="Moran D.A.P."/>
            <person name="Tomita M."/>
            <person name="Numata K."/>
            <person name="Arakawa K."/>
        </authorList>
    </citation>
    <scope>NUCLEOTIDE SEQUENCE</scope>
</reference>
<evidence type="ECO:0000313" key="8">
    <source>
        <dbReference type="EMBL" id="GFR23811.1"/>
    </source>
</evidence>
<dbReference type="SMART" id="SM00477">
    <property type="entry name" value="NUC"/>
    <property type="match status" value="1"/>
</dbReference>
<gene>
    <name evidence="8" type="ORF">TNCT_28311</name>
</gene>
<dbReference type="InterPro" id="IPR044929">
    <property type="entry name" value="DNA/RNA_non-sp_Endonuclease_sf"/>
</dbReference>
<dbReference type="InterPro" id="IPR040255">
    <property type="entry name" value="Non-specific_endonuclease"/>
</dbReference>
<dbReference type="PANTHER" id="PTHR13966:SF5">
    <property type="entry name" value="ENDONUCLEASE G, MITOCHONDRIAL"/>
    <property type="match status" value="1"/>
</dbReference>
<name>A0A8X6JZF7_TRICU</name>
<comment type="similarity">
    <text evidence="1">Belongs to the DNA/RNA non-specific endonuclease family.</text>
</comment>
<dbReference type="Proteomes" id="UP000887116">
    <property type="component" value="Unassembled WGS sequence"/>
</dbReference>